<organism evidence="1 2">
    <name type="scientific">Xanthomonas campestris pv. campestris (strain B100)</name>
    <dbReference type="NCBI Taxonomy" id="509169"/>
    <lineage>
        <taxon>Bacteria</taxon>
        <taxon>Pseudomonadati</taxon>
        <taxon>Pseudomonadota</taxon>
        <taxon>Gammaproteobacteria</taxon>
        <taxon>Lysobacterales</taxon>
        <taxon>Lysobacteraceae</taxon>
        <taxon>Xanthomonas</taxon>
    </lineage>
</organism>
<dbReference type="Proteomes" id="UP000001188">
    <property type="component" value="Chromosome"/>
</dbReference>
<evidence type="ECO:0000313" key="1">
    <source>
        <dbReference type="EMBL" id="CAP52388.1"/>
    </source>
</evidence>
<gene>
    <name evidence="1" type="ORF">XCCB100_3025</name>
</gene>
<accession>B0RX22</accession>
<protein>
    <submittedName>
        <fullName evidence="1">Exported protein</fullName>
    </submittedName>
</protein>
<sequence>MPGYCGSHPPTLRAPTERMHAMTGSRRYTPQIVLATALLLAASGASAAAAAPSLAQAQAALDTAMQKDAAGNPNQGDDVMGELFRPRLTALVGCLPAAEQTTPGAVDCLVTGQAGPSEKHMALRFLPTANGWQLQHSDTEMEVAAPVPDNARVQVLLREDFSKKLVTERNEAVRKSLEQAVSTAQVLAVERCAVSEHAPVVACTVQASAANERGELPMQFALVDGQWQNATPAH</sequence>
<evidence type="ECO:0000313" key="2">
    <source>
        <dbReference type="Proteomes" id="UP000001188"/>
    </source>
</evidence>
<proteinExistence type="predicted"/>
<dbReference type="KEGG" id="xca:xcc-b100_3025"/>
<dbReference type="HOGENOM" id="CLU_1184654_0_0_6"/>
<dbReference type="EMBL" id="AM920689">
    <property type="protein sequence ID" value="CAP52388.1"/>
    <property type="molecule type" value="Genomic_DNA"/>
</dbReference>
<reference evidence="1 2" key="1">
    <citation type="journal article" date="2008" name="J. Biotechnol.">
        <title>The genome of Xanthomonas campestris pv. campestris B100 and its use for the reconstruction of metabolic pathways involved in xanthan biosynthesis.</title>
        <authorList>
            <person name="Vorholter F.J."/>
            <person name="Schneiker S."/>
            <person name="Goesmann A."/>
            <person name="Krause L."/>
            <person name="Bekel T."/>
            <person name="Kaiser O."/>
            <person name="Linke B."/>
            <person name="Patschkowski T."/>
            <person name="Ruckert C."/>
            <person name="Schmid J."/>
            <person name="Sidhu V.K."/>
            <person name="Sieber V."/>
            <person name="Tauch A."/>
            <person name="Watt S.A."/>
            <person name="Weisshaar B."/>
            <person name="Becker A."/>
            <person name="Niehaus K."/>
            <person name="Puhler A."/>
        </authorList>
    </citation>
    <scope>NUCLEOTIDE SEQUENCE [LARGE SCALE GENOMIC DNA]</scope>
    <source>
        <strain evidence="1 2">B100</strain>
    </source>
</reference>
<dbReference type="AlphaFoldDB" id="B0RX22"/>
<name>B0RX22_XANCB</name>